<keyword evidence="3" id="KW-1185">Reference proteome</keyword>
<feature type="region of interest" description="Disordered" evidence="1">
    <location>
        <begin position="100"/>
        <end position="126"/>
    </location>
</feature>
<reference evidence="2 3" key="1">
    <citation type="submission" date="2016-07" db="EMBL/GenBank/DDBJ databases">
        <title>Pervasive Adenine N6-methylation of Active Genes in Fungi.</title>
        <authorList>
            <consortium name="DOE Joint Genome Institute"/>
            <person name="Mondo S.J."/>
            <person name="Dannebaum R.O."/>
            <person name="Kuo R.C."/>
            <person name="Labutti K."/>
            <person name="Haridas S."/>
            <person name="Kuo A."/>
            <person name="Salamov A."/>
            <person name="Ahrendt S.R."/>
            <person name="Lipzen A."/>
            <person name="Sullivan W."/>
            <person name="Andreopoulos W.B."/>
            <person name="Clum A."/>
            <person name="Lindquist E."/>
            <person name="Daum C."/>
            <person name="Ramamoorthy G.K."/>
            <person name="Gryganskyi A."/>
            <person name="Culley D."/>
            <person name="Magnuson J.K."/>
            <person name="James T.Y."/>
            <person name="O'Malley M.A."/>
            <person name="Stajich J.E."/>
            <person name="Spatafora J.W."/>
            <person name="Visel A."/>
            <person name="Grigoriev I.V."/>
        </authorList>
    </citation>
    <scope>NUCLEOTIDE SEQUENCE [LARGE SCALE GENOMIC DNA]</scope>
    <source>
        <strain evidence="2 3">68-887.2</strain>
    </source>
</reference>
<gene>
    <name evidence="2" type="ORF">BCR39DRAFT_597645</name>
</gene>
<evidence type="ECO:0000313" key="3">
    <source>
        <dbReference type="Proteomes" id="UP000193986"/>
    </source>
</evidence>
<dbReference type="EMBL" id="MCFC01000010">
    <property type="protein sequence ID" value="ORY32228.1"/>
    <property type="molecule type" value="Genomic_DNA"/>
</dbReference>
<dbReference type="OrthoDB" id="10665542at2759"/>
<comment type="caution">
    <text evidence="2">The sequence shown here is derived from an EMBL/GenBank/DDBJ whole genome shotgun (WGS) entry which is preliminary data.</text>
</comment>
<dbReference type="InParanoid" id="A0A1Y2BBL7"/>
<name>A0A1Y2BBL7_9TREE</name>
<organism evidence="2 3">
    <name type="scientific">Naematelia encephala</name>
    <dbReference type="NCBI Taxonomy" id="71784"/>
    <lineage>
        <taxon>Eukaryota</taxon>
        <taxon>Fungi</taxon>
        <taxon>Dikarya</taxon>
        <taxon>Basidiomycota</taxon>
        <taxon>Agaricomycotina</taxon>
        <taxon>Tremellomycetes</taxon>
        <taxon>Tremellales</taxon>
        <taxon>Naemateliaceae</taxon>
        <taxon>Naematelia</taxon>
    </lineage>
</organism>
<evidence type="ECO:0000313" key="2">
    <source>
        <dbReference type="EMBL" id="ORY32228.1"/>
    </source>
</evidence>
<protein>
    <submittedName>
        <fullName evidence="2">Uncharacterized protein</fullName>
    </submittedName>
</protein>
<proteinExistence type="predicted"/>
<dbReference type="Proteomes" id="UP000193986">
    <property type="component" value="Unassembled WGS sequence"/>
</dbReference>
<sequence>MSEPIFPTLPPLPVLPHPSTFSTPDAPSQLLIEESRRHLEQLDAFREQLLGGSIGQFSFSLLPLSLIYNIIYSVEYPLSPPGEDALPPLPPIPLPPLHQTYRASPSVSSSKRPKPNPKPPIPSSSYLSQVRTVQACVEAFNKAHTELSATLHFRQSAVLVNLGSSAVVWILLRSVRLDGRTEDGSDARVVRVESVRVHAPPPLGKSIPIHAIPAGPQSTLSAHLTQLDLSLAELLYRLPEIPSLLQQSCFYCQQHLRMPDGLPLYHTGLIGATKSKLLNGGDDATSDVKVKDKVNAGDLEGKWVCWHASCDPPY</sequence>
<dbReference type="AlphaFoldDB" id="A0A1Y2BBL7"/>
<evidence type="ECO:0000256" key="1">
    <source>
        <dbReference type="SAM" id="MobiDB-lite"/>
    </source>
</evidence>
<accession>A0A1Y2BBL7</accession>